<protein>
    <submittedName>
        <fullName evidence="1">Uncharacterized protein</fullName>
    </submittedName>
</protein>
<dbReference type="EMBL" id="JBIEIL010000001">
    <property type="protein sequence ID" value="MFG6203109.1"/>
    <property type="molecule type" value="Genomic_DNA"/>
</dbReference>
<reference evidence="1 2" key="1">
    <citation type="submission" date="2024-10" db="EMBL/GenBank/DDBJ databases">
        <title>Whole genome of Pseudomonas sp Strain RB5.</title>
        <authorList>
            <person name="Selami N."/>
        </authorList>
    </citation>
    <scope>NUCLEOTIDE SEQUENCE [LARGE SCALE GENOMIC DNA]</scope>
    <source>
        <strain evidence="1 2">RB5</strain>
    </source>
</reference>
<evidence type="ECO:0000313" key="2">
    <source>
        <dbReference type="Proteomes" id="UP001605918"/>
    </source>
</evidence>
<accession>A0ABW7D8X1</accession>
<name>A0ABW7D8X1_9PSED</name>
<sequence>MNPLPNSCTGKVNEEDFTASMVQLTSKSFSPPRNESLELYARLRPDDTLKEIKVSFSLTVVGQLQQLFPDTGLVRVTYKDNTNPSTPITYTQESGTAFPQFDTVKNMYTGTLNNVVVVNDDDDVRKTLTLNIRFEATVAALEQANARAA</sequence>
<comment type="caution">
    <text evidence="1">The sequence shown here is derived from an EMBL/GenBank/DDBJ whole genome shotgun (WGS) entry which is preliminary data.</text>
</comment>
<organism evidence="1 2">
    <name type="scientific">Pseudomonas retamae</name>
    <dbReference type="NCBI Taxonomy" id="702110"/>
    <lineage>
        <taxon>Bacteria</taxon>
        <taxon>Pseudomonadati</taxon>
        <taxon>Pseudomonadota</taxon>
        <taxon>Gammaproteobacteria</taxon>
        <taxon>Pseudomonadales</taxon>
        <taxon>Pseudomonadaceae</taxon>
        <taxon>Pseudomonas</taxon>
    </lineage>
</organism>
<gene>
    <name evidence="1" type="ORF">ACGSLL_01985</name>
</gene>
<proteinExistence type="predicted"/>
<dbReference type="RefSeq" id="WP_394502643.1">
    <property type="nucleotide sequence ID" value="NZ_JBIEIL010000001.1"/>
</dbReference>
<evidence type="ECO:0000313" key="1">
    <source>
        <dbReference type="EMBL" id="MFG6203109.1"/>
    </source>
</evidence>
<dbReference type="Proteomes" id="UP001605918">
    <property type="component" value="Unassembled WGS sequence"/>
</dbReference>
<keyword evidence="2" id="KW-1185">Reference proteome</keyword>